<dbReference type="RefSeq" id="WP_108778257.1">
    <property type="nucleotide sequence ID" value="NZ_CP029186.1"/>
</dbReference>
<dbReference type="AlphaFoldDB" id="A0A2S1QYU4"/>
<keyword evidence="3" id="KW-1185">Reference proteome</keyword>
<dbReference type="KEGG" id="falb:HYN59_10730"/>
<reference evidence="2 3" key="1">
    <citation type="submission" date="2018-04" db="EMBL/GenBank/DDBJ databases">
        <title>Genome sequencing of Flavobacterium sp. HYN0059.</title>
        <authorList>
            <person name="Yi H."/>
            <person name="Baek C."/>
        </authorList>
    </citation>
    <scope>NUCLEOTIDE SEQUENCE [LARGE SCALE GENOMIC DNA]</scope>
    <source>
        <strain evidence="2 3">HYN0059</strain>
    </source>
</reference>
<organism evidence="2 3">
    <name type="scientific">Flavobacterium album</name>
    <dbReference type="NCBI Taxonomy" id="2175091"/>
    <lineage>
        <taxon>Bacteria</taxon>
        <taxon>Pseudomonadati</taxon>
        <taxon>Bacteroidota</taxon>
        <taxon>Flavobacteriia</taxon>
        <taxon>Flavobacteriales</taxon>
        <taxon>Flavobacteriaceae</taxon>
        <taxon>Flavobacterium</taxon>
    </lineage>
</organism>
<evidence type="ECO:0008006" key="4">
    <source>
        <dbReference type="Google" id="ProtNLM"/>
    </source>
</evidence>
<evidence type="ECO:0000313" key="3">
    <source>
        <dbReference type="Proteomes" id="UP000244929"/>
    </source>
</evidence>
<evidence type="ECO:0000256" key="1">
    <source>
        <dbReference type="SAM" id="Phobius"/>
    </source>
</evidence>
<protein>
    <recommendedName>
        <fullName evidence="4">Zinc ribbon domain-containing protein</fullName>
    </recommendedName>
</protein>
<dbReference type="Proteomes" id="UP000244929">
    <property type="component" value="Chromosome"/>
</dbReference>
<keyword evidence="1" id="KW-0812">Transmembrane</keyword>
<dbReference type="EMBL" id="CP029186">
    <property type="protein sequence ID" value="AWH85555.1"/>
    <property type="molecule type" value="Genomic_DNA"/>
</dbReference>
<feature type="transmembrane region" description="Helical" evidence="1">
    <location>
        <begin position="76"/>
        <end position="98"/>
    </location>
</feature>
<sequence>MKKCIRCGMALPDDSLYCTSCGTDQHIDFKAQLPQQKQDDTFLKVLCILTIVGACFSLISIPMSMLRPSFYEEKSVLMMLGTSLVIAITKLAGAIFMLQKKLSGLYLYTVGAAMSIVVGIWSAFTISGTLGVTTTFQMAMSLVALIFPVAFLIMYWLPVNKRVLS</sequence>
<evidence type="ECO:0000313" key="2">
    <source>
        <dbReference type="EMBL" id="AWH85555.1"/>
    </source>
</evidence>
<feature type="transmembrane region" description="Helical" evidence="1">
    <location>
        <begin position="42"/>
        <end position="64"/>
    </location>
</feature>
<keyword evidence="1" id="KW-0472">Membrane</keyword>
<proteinExistence type="predicted"/>
<accession>A0A2S1QYU4</accession>
<feature type="transmembrane region" description="Helical" evidence="1">
    <location>
        <begin position="105"/>
        <end position="124"/>
    </location>
</feature>
<gene>
    <name evidence="2" type="ORF">HYN59_10730</name>
</gene>
<keyword evidence="1" id="KW-1133">Transmembrane helix</keyword>
<dbReference type="OrthoDB" id="1342583at2"/>
<feature type="transmembrane region" description="Helical" evidence="1">
    <location>
        <begin position="136"/>
        <end position="157"/>
    </location>
</feature>
<name>A0A2S1QYU4_9FLAO</name>